<dbReference type="InterPro" id="IPR046347">
    <property type="entry name" value="bZIP_sf"/>
</dbReference>
<feature type="domain" description="BZIP" evidence="3">
    <location>
        <begin position="331"/>
        <end position="388"/>
    </location>
</feature>
<feature type="compositionally biased region" description="Low complexity" evidence="2">
    <location>
        <begin position="242"/>
        <end position="251"/>
    </location>
</feature>
<feature type="compositionally biased region" description="Low complexity" evidence="2">
    <location>
        <begin position="218"/>
        <end position="231"/>
    </location>
</feature>
<keyword evidence="5" id="KW-1185">Reference proteome</keyword>
<dbReference type="PROSITE" id="PS50217">
    <property type="entry name" value="BZIP"/>
    <property type="match status" value="1"/>
</dbReference>
<evidence type="ECO:0000313" key="5">
    <source>
        <dbReference type="Proteomes" id="UP001164286"/>
    </source>
</evidence>
<feature type="compositionally biased region" description="Polar residues" evidence="2">
    <location>
        <begin position="20"/>
        <end position="40"/>
    </location>
</feature>
<feature type="compositionally biased region" description="Polar residues" evidence="2">
    <location>
        <begin position="123"/>
        <end position="135"/>
    </location>
</feature>
<feature type="region of interest" description="Disordered" evidence="2">
    <location>
        <begin position="414"/>
        <end position="434"/>
    </location>
</feature>
<reference evidence="4" key="1">
    <citation type="journal article" date="2022" name="G3 (Bethesda)">
        <title>High quality genome of the basidiomycete yeast Dioszegia hungarica PDD-24b-2 isolated from cloud water.</title>
        <authorList>
            <person name="Jarrige D."/>
            <person name="Haridas S."/>
            <person name="Bleykasten-Grosshans C."/>
            <person name="Joly M."/>
            <person name="Nadalig T."/>
            <person name="Sancelme M."/>
            <person name="Vuilleumier S."/>
            <person name="Grigoriev I.V."/>
            <person name="Amato P."/>
            <person name="Bringel F."/>
        </authorList>
    </citation>
    <scope>NUCLEOTIDE SEQUENCE</scope>
    <source>
        <strain evidence="4">PDD-24b-2</strain>
    </source>
</reference>
<dbReference type="SMART" id="SM00338">
    <property type="entry name" value="BRLZ"/>
    <property type="match status" value="1"/>
</dbReference>
<feature type="region of interest" description="Disordered" evidence="2">
    <location>
        <begin position="110"/>
        <end position="322"/>
    </location>
</feature>
<dbReference type="Gene3D" id="1.20.5.170">
    <property type="match status" value="1"/>
</dbReference>
<organism evidence="4 5">
    <name type="scientific">Dioszegia hungarica</name>
    <dbReference type="NCBI Taxonomy" id="4972"/>
    <lineage>
        <taxon>Eukaryota</taxon>
        <taxon>Fungi</taxon>
        <taxon>Dikarya</taxon>
        <taxon>Basidiomycota</taxon>
        <taxon>Agaricomycotina</taxon>
        <taxon>Tremellomycetes</taxon>
        <taxon>Tremellales</taxon>
        <taxon>Bulleribasidiaceae</taxon>
        <taxon>Dioszegia</taxon>
    </lineage>
</organism>
<dbReference type="GO" id="GO:0003700">
    <property type="term" value="F:DNA-binding transcription factor activity"/>
    <property type="evidence" value="ECO:0007669"/>
    <property type="project" value="InterPro"/>
</dbReference>
<evidence type="ECO:0000256" key="1">
    <source>
        <dbReference type="SAM" id="Coils"/>
    </source>
</evidence>
<evidence type="ECO:0000259" key="3">
    <source>
        <dbReference type="PROSITE" id="PS50217"/>
    </source>
</evidence>
<dbReference type="SUPFAM" id="SSF57959">
    <property type="entry name" value="Leucine zipper domain"/>
    <property type="match status" value="1"/>
</dbReference>
<dbReference type="EMBL" id="JAKWFO010000004">
    <property type="protein sequence ID" value="KAI9637712.1"/>
    <property type="molecule type" value="Genomic_DNA"/>
</dbReference>
<protein>
    <recommendedName>
        <fullName evidence="3">BZIP domain-containing protein</fullName>
    </recommendedName>
</protein>
<feature type="compositionally biased region" description="Polar residues" evidence="2">
    <location>
        <begin position="201"/>
        <end position="211"/>
    </location>
</feature>
<name>A0AA38HAJ7_9TREE</name>
<sequence length="434" mass="46871">MSEPHSWEPHQPGYYPYYASGQQAHGRTDTPVSPTLSDPQYSRALELGPSDYSPGASSNPRRYAPDPGLFPPPLPIPPIAPDSNGFGSSLVSLGPGPNNVALPSFSHTFQQVHHQPPPLQYYTPHSTVNGMQQPSPLHPGPPHTAHGYPDHSPPASSYGGFPSQAATPIMAAPPLLPAPAPHRPSSQYYYEAPPRMLAQTGRMSSAPTYSGSLAGHAYSTSPSSYHPSSSSLHQPAHAATYPAFSSSSAPSAPIPRPPPIITGVPYQVKKERSSLSDNTAYGGGGGARRADISPTESMQSWSGELDIDDRGEGGSQPWGMPQEEYLALAPKDKKQVRNRVGAKRFRARRKDYVATLEASVRQQGEELSTLRQQVRSQRMEIDDYRQQLGLPLESPSVASVMQQEKNERGLGLMVMQDEQEGQDGGFRPEEQNGS</sequence>
<comment type="caution">
    <text evidence="4">The sequence shown here is derived from an EMBL/GenBank/DDBJ whole genome shotgun (WGS) entry which is preliminary data.</text>
</comment>
<evidence type="ECO:0000313" key="4">
    <source>
        <dbReference type="EMBL" id="KAI9637712.1"/>
    </source>
</evidence>
<feature type="compositionally biased region" description="Pro residues" evidence="2">
    <location>
        <begin position="68"/>
        <end position="80"/>
    </location>
</feature>
<accession>A0AA38HAJ7</accession>
<dbReference type="Proteomes" id="UP001164286">
    <property type="component" value="Unassembled WGS sequence"/>
</dbReference>
<dbReference type="InterPro" id="IPR004827">
    <property type="entry name" value="bZIP"/>
</dbReference>
<dbReference type="CDD" id="cd14810">
    <property type="entry name" value="bZIP_u1"/>
    <property type="match status" value="1"/>
</dbReference>
<proteinExistence type="predicted"/>
<dbReference type="RefSeq" id="XP_052947489.1">
    <property type="nucleotide sequence ID" value="XM_053088516.1"/>
</dbReference>
<evidence type="ECO:0000256" key="2">
    <source>
        <dbReference type="SAM" id="MobiDB-lite"/>
    </source>
</evidence>
<gene>
    <name evidence="4" type="ORF">MKK02DRAFT_32497</name>
</gene>
<keyword evidence="1" id="KW-0175">Coiled coil</keyword>
<feature type="region of interest" description="Disordered" evidence="2">
    <location>
        <begin position="1"/>
        <end position="91"/>
    </location>
</feature>
<dbReference type="AlphaFoldDB" id="A0AA38HAJ7"/>
<feature type="coiled-coil region" evidence="1">
    <location>
        <begin position="353"/>
        <end position="387"/>
    </location>
</feature>
<dbReference type="GeneID" id="77727721"/>